<dbReference type="PANTHER" id="PTHR36697">
    <property type="entry name" value="S-ADENOSYLMETHIONINE SYNTHASE"/>
    <property type="match status" value="1"/>
</dbReference>
<protein>
    <submittedName>
        <fullName evidence="1">Methionine adenosyltransferase</fullName>
    </submittedName>
</protein>
<dbReference type="RefSeq" id="WP_108387656.1">
    <property type="nucleotide sequence ID" value="NZ_QBUD01000012.1"/>
</dbReference>
<accession>A0A2T6KAM9</accession>
<organism evidence="1 2">
    <name type="scientific">Yoonia sediminilitoris</name>
    <dbReference type="NCBI Taxonomy" id="1286148"/>
    <lineage>
        <taxon>Bacteria</taxon>
        <taxon>Pseudomonadati</taxon>
        <taxon>Pseudomonadota</taxon>
        <taxon>Alphaproteobacteria</taxon>
        <taxon>Rhodobacterales</taxon>
        <taxon>Paracoccaceae</taxon>
        <taxon>Yoonia</taxon>
    </lineage>
</organism>
<dbReference type="InterPro" id="IPR042544">
    <property type="entry name" value="AdoMet_synthase_3"/>
</dbReference>
<gene>
    <name evidence="1" type="ORF">C8N45_112112</name>
</gene>
<evidence type="ECO:0000313" key="1">
    <source>
        <dbReference type="EMBL" id="PUB11869.1"/>
    </source>
</evidence>
<dbReference type="Gene3D" id="3.30.300.280">
    <property type="entry name" value="S-adenosylmethionine synthetase, C-terminal domain"/>
    <property type="match status" value="2"/>
</dbReference>
<evidence type="ECO:0000313" key="2">
    <source>
        <dbReference type="Proteomes" id="UP000244523"/>
    </source>
</evidence>
<proteinExistence type="predicted"/>
<keyword evidence="1" id="KW-0808">Transferase</keyword>
<sequence>MKPTISMLQTPDVEKLDVEIVERKGLGHPDSICDAISEQFSLSLCRFYMDRFGLVLHHNVDKALLWGGSARPAYGGGVVRQPFEFFVAGRATDAFRGVKVPVKDLFHDAATTWLKTHMHALDPTIHAVFHTLTRSGSPDLVDLFRRQGPKGVALANDTSVGVGYAPLSTLETIVLRVEQYLNSTPVKVAHPEIGEDIKIMGVRKADIIHLTISCAFVDKFVAGLQAYCAAKVAVAEMAREIGERFTEKEIVVTVNAADDVATGSVFLTVTGTSAESGDDGEAGRGNRANGLITPYRPMTMESIAGKNPITHVGKLYNLVAGLIAHALVEEIPDVVEARCYLVSEIGRPIKTPQVVDVMLRLRDGAQLPVVRHRAQDIAADQISHIDRICEKMLSDTIRFNRWPLR</sequence>
<dbReference type="AlphaFoldDB" id="A0A2T6KAM9"/>
<keyword evidence="2" id="KW-1185">Reference proteome</keyword>
<dbReference type="Gene3D" id="3.30.300.10">
    <property type="match status" value="1"/>
</dbReference>
<dbReference type="OrthoDB" id="9770738at2"/>
<dbReference type="Proteomes" id="UP000244523">
    <property type="component" value="Unassembled WGS sequence"/>
</dbReference>
<reference evidence="1 2" key="1">
    <citation type="submission" date="2018-04" db="EMBL/GenBank/DDBJ databases">
        <title>Genomic Encyclopedia of Archaeal and Bacterial Type Strains, Phase II (KMG-II): from individual species to whole genera.</title>
        <authorList>
            <person name="Goeker M."/>
        </authorList>
    </citation>
    <scope>NUCLEOTIDE SEQUENCE [LARGE SCALE GENOMIC DNA]</scope>
    <source>
        <strain evidence="1 2">DSM 29955</strain>
    </source>
</reference>
<name>A0A2T6KAM9_9RHOB</name>
<dbReference type="InterPro" id="IPR027790">
    <property type="entry name" value="AdoMet_synthase_2_family"/>
</dbReference>
<dbReference type="PANTHER" id="PTHR36697:SF1">
    <property type="entry name" value="S-ADENOSYLMETHIONINE SYNTHASE"/>
    <property type="match status" value="1"/>
</dbReference>
<dbReference type="EMBL" id="QBUD01000012">
    <property type="protein sequence ID" value="PUB11869.1"/>
    <property type="molecule type" value="Genomic_DNA"/>
</dbReference>
<comment type="caution">
    <text evidence="1">The sequence shown here is derived from an EMBL/GenBank/DDBJ whole genome shotgun (WGS) entry which is preliminary data.</text>
</comment>
<dbReference type="NCBIfam" id="NF003366">
    <property type="entry name" value="PRK04439.1-5"/>
    <property type="match status" value="1"/>
</dbReference>
<dbReference type="Pfam" id="PF01941">
    <property type="entry name" value="AdoMet_Synthase"/>
    <property type="match status" value="1"/>
</dbReference>
<dbReference type="GO" id="GO:0016740">
    <property type="term" value="F:transferase activity"/>
    <property type="evidence" value="ECO:0007669"/>
    <property type="project" value="UniProtKB-KW"/>
</dbReference>